<dbReference type="InterPro" id="IPR029071">
    <property type="entry name" value="Ubiquitin-like_domsf"/>
</dbReference>
<evidence type="ECO:0000313" key="5">
    <source>
        <dbReference type="EMBL" id="RDY11097.1"/>
    </source>
</evidence>
<keyword evidence="6" id="KW-1185">Reference proteome</keyword>
<evidence type="ECO:0000256" key="2">
    <source>
        <dbReference type="SAM" id="MobiDB-lite"/>
    </source>
</evidence>
<evidence type="ECO:0000313" key="6">
    <source>
        <dbReference type="Proteomes" id="UP000257109"/>
    </source>
</evidence>
<evidence type="ECO:0000259" key="3">
    <source>
        <dbReference type="PROSITE" id="PS50053"/>
    </source>
</evidence>
<dbReference type="InterPro" id="IPR003103">
    <property type="entry name" value="BAG_domain"/>
</dbReference>
<dbReference type="PANTHER" id="PTHR12329:SF40">
    <property type="entry name" value="BAG FAMILY MOLECULAR CHAPERONE REGULATOR 4"/>
    <property type="match status" value="1"/>
</dbReference>
<dbReference type="OrthoDB" id="417450at2759"/>
<dbReference type="GO" id="GO:0050821">
    <property type="term" value="P:protein stabilization"/>
    <property type="evidence" value="ECO:0007669"/>
    <property type="project" value="TreeGrafter"/>
</dbReference>
<evidence type="ECO:0000259" key="4">
    <source>
        <dbReference type="PROSITE" id="PS51035"/>
    </source>
</evidence>
<proteinExistence type="predicted"/>
<dbReference type="SUPFAM" id="SSF54236">
    <property type="entry name" value="Ubiquitin-like"/>
    <property type="match status" value="1"/>
</dbReference>
<dbReference type="GO" id="GO:0000774">
    <property type="term" value="F:adenyl-nucleotide exchange factor activity"/>
    <property type="evidence" value="ECO:0007669"/>
    <property type="project" value="TreeGrafter"/>
</dbReference>
<feature type="domain" description="Ubiquitin-like" evidence="3">
    <location>
        <begin position="31"/>
        <end position="101"/>
    </location>
</feature>
<feature type="region of interest" description="Disordered" evidence="2">
    <location>
        <begin position="231"/>
        <end position="255"/>
    </location>
</feature>
<dbReference type="InterPro" id="IPR036533">
    <property type="entry name" value="BAG_dom_sf"/>
</dbReference>
<dbReference type="PROSITE" id="PS51035">
    <property type="entry name" value="BAG"/>
    <property type="match status" value="1"/>
</dbReference>
<dbReference type="SUPFAM" id="SSF63491">
    <property type="entry name" value="BAG domain"/>
    <property type="match status" value="1"/>
</dbReference>
<evidence type="ECO:0000256" key="1">
    <source>
        <dbReference type="ARBA" id="ARBA00023186"/>
    </source>
</evidence>
<dbReference type="PANTHER" id="PTHR12329">
    <property type="entry name" value="BCL2-ASSOCIATED ATHANOGENE"/>
    <property type="match status" value="1"/>
</dbReference>
<dbReference type="Proteomes" id="UP000257109">
    <property type="component" value="Unassembled WGS sequence"/>
</dbReference>
<name>A0A371I7S1_MUCPR</name>
<dbReference type="Gene3D" id="1.20.58.120">
    <property type="entry name" value="BAG domain"/>
    <property type="match status" value="1"/>
</dbReference>
<feature type="region of interest" description="Disordered" evidence="2">
    <location>
        <begin position="1"/>
        <end position="25"/>
    </location>
</feature>
<dbReference type="GO" id="GO:0005737">
    <property type="term" value="C:cytoplasm"/>
    <property type="evidence" value="ECO:0007669"/>
    <property type="project" value="TreeGrafter"/>
</dbReference>
<keyword evidence="1" id="KW-0143">Chaperone</keyword>
<dbReference type="Gene3D" id="3.10.20.90">
    <property type="entry name" value="Phosphatidylinositol 3-kinase Catalytic Subunit, Chain A, domain 1"/>
    <property type="match status" value="1"/>
</dbReference>
<feature type="domain" description="BAG" evidence="4">
    <location>
        <begin position="126"/>
        <end position="204"/>
    </location>
</feature>
<dbReference type="STRING" id="157652.A0A371I7S1"/>
<comment type="caution">
    <text evidence="5">The sequence shown here is derived from an EMBL/GenBank/DDBJ whole genome shotgun (WGS) entry which is preliminary data.</text>
</comment>
<feature type="compositionally biased region" description="Polar residues" evidence="2">
    <location>
        <begin position="235"/>
        <end position="249"/>
    </location>
</feature>
<feature type="non-terminal residue" evidence="5">
    <location>
        <position position="1"/>
    </location>
</feature>
<dbReference type="InterPro" id="IPR000626">
    <property type="entry name" value="Ubiquitin-like_dom"/>
</dbReference>
<dbReference type="AlphaFoldDB" id="A0A371I7S1"/>
<dbReference type="PROSITE" id="PS50053">
    <property type="entry name" value="UBIQUITIN_2"/>
    <property type="match status" value="1"/>
</dbReference>
<dbReference type="EMBL" id="QJKJ01000708">
    <property type="protein sequence ID" value="RDY11097.1"/>
    <property type="molecule type" value="Genomic_DNA"/>
</dbReference>
<sequence>MEWEMRPGGMFVQRREAGADDGGGGSSSTMMMITVDHASSNHLHHIYLPAHYTFGDVKKLLVHKTGLQTEEQRLFFGGKEKDNEEHLHAEGVMDKSKLLLLEDAASEERKLEEIRKHNEMLKAFAAVAEVSAEVDDLAERVSALEVAVNGGTRVSDKEFVVSTELLMRQLLKLDGIEADGEAKLQRKAEVRRVQNFVDTLDSLKARNSNPFTNTGKTVSVATQWETYDSGMGSLNAPTSTMSSSRNVTQDWERHD</sequence>
<dbReference type="GO" id="GO:0051087">
    <property type="term" value="F:protein-folding chaperone binding"/>
    <property type="evidence" value="ECO:0007669"/>
    <property type="project" value="InterPro"/>
</dbReference>
<dbReference type="Pfam" id="PF02179">
    <property type="entry name" value="BAG"/>
    <property type="match status" value="1"/>
</dbReference>
<gene>
    <name evidence="5" type="primary">BAG4</name>
    <name evidence="5" type="ORF">CR513_04286</name>
</gene>
<dbReference type="InterPro" id="IPR039773">
    <property type="entry name" value="BAG_chaperone_regulator"/>
</dbReference>
<protein>
    <submittedName>
        <fullName evidence="5">BAG family molecular chaperone regulator 4</fullName>
    </submittedName>
</protein>
<organism evidence="5 6">
    <name type="scientific">Mucuna pruriens</name>
    <name type="common">Velvet bean</name>
    <name type="synonym">Dolichos pruriens</name>
    <dbReference type="NCBI Taxonomy" id="157652"/>
    <lineage>
        <taxon>Eukaryota</taxon>
        <taxon>Viridiplantae</taxon>
        <taxon>Streptophyta</taxon>
        <taxon>Embryophyta</taxon>
        <taxon>Tracheophyta</taxon>
        <taxon>Spermatophyta</taxon>
        <taxon>Magnoliopsida</taxon>
        <taxon>eudicotyledons</taxon>
        <taxon>Gunneridae</taxon>
        <taxon>Pentapetalae</taxon>
        <taxon>rosids</taxon>
        <taxon>fabids</taxon>
        <taxon>Fabales</taxon>
        <taxon>Fabaceae</taxon>
        <taxon>Papilionoideae</taxon>
        <taxon>50 kb inversion clade</taxon>
        <taxon>NPAAA clade</taxon>
        <taxon>indigoferoid/millettioid clade</taxon>
        <taxon>Phaseoleae</taxon>
        <taxon>Mucuna</taxon>
    </lineage>
</organism>
<accession>A0A371I7S1</accession>
<dbReference type="SMART" id="SM00264">
    <property type="entry name" value="BAG"/>
    <property type="match status" value="1"/>
</dbReference>
<reference evidence="5" key="1">
    <citation type="submission" date="2018-05" db="EMBL/GenBank/DDBJ databases">
        <title>Draft genome of Mucuna pruriens seed.</title>
        <authorList>
            <person name="Nnadi N.E."/>
            <person name="Vos R."/>
            <person name="Hasami M.H."/>
            <person name="Devisetty U.K."/>
            <person name="Aguiy J.C."/>
        </authorList>
    </citation>
    <scope>NUCLEOTIDE SEQUENCE [LARGE SCALE GENOMIC DNA]</scope>
    <source>
        <strain evidence="5">JCA_2017</strain>
    </source>
</reference>